<dbReference type="PANTHER" id="PTHR40080">
    <property type="entry name" value="LMO1763 PROTEIN"/>
    <property type="match status" value="1"/>
</dbReference>
<dbReference type="Pfam" id="PF01371">
    <property type="entry name" value="Trp_repressor"/>
    <property type="match status" value="1"/>
</dbReference>
<evidence type="ECO:0000313" key="1">
    <source>
        <dbReference type="EMBL" id="AKQ02257.1"/>
    </source>
</evidence>
<dbReference type="EMBL" id="KT006999">
    <property type="protein sequence ID" value="AKQ02257.1"/>
    <property type="molecule type" value="Genomic_DNA"/>
</dbReference>
<dbReference type="InterPro" id="IPR013368">
    <property type="entry name" value="YecD_YerC"/>
</dbReference>
<dbReference type="InterPro" id="IPR038116">
    <property type="entry name" value="TrpR-like_sf"/>
</dbReference>
<name>A0A0H4T742_9BACT</name>
<dbReference type="InterPro" id="IPR000831">
    <property type="entry name" value="Trp_repress"/>
</dbReference>
<accession>A0A0H4T742</accession>
<dbReference type="AlphaFoldDB" id="A0A0H4T742"/>
<dbReference type="Gene3D" id="1.10.1270.10">
    <property type="entry name" value="TrpR-like"/>
    <property type="match status" value="1"/>
</dbReference>
<organism evidence="1">
    <name type="scientific">uncultured Microgenomates bacterium Rifle_16ft_4_minimus_37633</name>
    <dbReference type="NCBI Taxonomy" id="1665114"/>
    <lineage>
        <taxon>Bacteria</taxon>
        <taxon>Candidatus Microgenomatota</taxon>
        <taxon>environmental samples</taxon>
    </lineage>
</organism>
<reference evidence="1" key="1">
    <citation type="journal article" date="2015" name="ISME J.">
        <title>Aquifer environment selects for microbial species cohorts in sediment and groundwater.</title>
        <authorList>
            <person name="Hug L.A."/>
            <person name="Thomas B.C."/>
            <person name="Brown C.T."/>
            <person name="Frischkorn K.R."/>
            <person name="Williams K.H."/>
            <person name="Tringe S.G."/>
            <person name="Banfield J.F."/>
        </authorList>
    </citation>
    <scope>NUCLEOTIDE SEQUENCE</scope>
</reference>
<proteinExistence type="predicted"/>
<dbReference type="SUPFAM" id="SSF48295">
    <property type="entry name" value="TrpR-like"/>
    <property type="match status" value="1"/>
</dbReference>
<protein>
    <submittedName>
        <fullName evidence="1">TrpR-related protein YerC/YecD</fullName>
    </submittedName>
</protein>
<dbReference type="GO" id="GO:0043565">
    <property type="term" value="F:sequence-specific DNA binding"/>
    <property type="evidence" value="ECO:0007669"/>
    <property type="project" value="InterPro"/>
</dbReference>
<dbReference type="InterPro" id="IPR010921">
    <property type="entry name" value="Trp_repressor/repl_initiator"/>
</dbReference>
<dbReference type="PANTHER" id="PTHR40080:SF1">
    <property type="entry name" value="TRPR-LIKE PROTEIN YERC_YECD"/>
    <property type="match status" value="1"/>
</dbReference>
<sequence length="116" mass="13367">MKKTESPVNKTLAKEIKRLFIQLITDLDKAKDADLFFRDFLTAAEMDTLVKRLAIAYWLKKGRSYENIKKNLKVSTKVAGSVKKLMGKEGVKLALKKVEAEEWANKWAGRIRRIIK</sequence>
<dbReference type="GO" id="GO:0003700">
    <property type="term" value="F:DNA-binding transcription factor activity"/>
    <property type="evidence" value="ECO:0007669"/>
    <property type="project" value="InterPro"/>
</dbReference>